<protein>
    <submittedName>
        <fullName evidence="2">Transposase</fullName>
    </submittedName>
</protein>
<evidence type="ECO:0000313" key="2">
    <source>
        <dbReference type="EMBL" id="VEP17125.1"/>
    </source>
</evidence>
<dbReference type="InterPro" id="IPR032806">
    <property type="entry name" value="YbfD_N"/>
</dbReference>
<reference evidence="2 3" key="1">
    <citation type="submission" date="2019-01" db="EMBL/GenBank/DDBJ databases">
        <authorList>
            <person name="Brito A."/>
        </authorList>
    </citation>
    <scope>NUCLEOTIDE SEQUENCE [LARGE SCALE GENOMIC DNA]</scope>
    <source>
        <strain evidence="2">1</strain>
    </source>
</reference>
<sequence>MGMMSGYWGYRQLGRFVERHRRELIKRLQIPKARVPSYSVIRRVMVDLNYEELQLVFNQWSQKYSLIPESEWISVDGKSLKNTVTNYDNAKQNFINCVSAFSHQRKLVLAVLKQLVQAK</sequence>
<dbReference type="Pfam" id="PF13808">
    <property type="entry name" value="DDE_Tnp_1_assoc"/>
    <property type="match status" value="1"/>
</dbReference>
<organism evidence="2 3">
    <name type="scientific">Hyella patelloides LEGE 07179</name>
    <dbReference type="NCBI Taxonomy" id="945734"/>
    <lineage>
        <taxon>Bacteria</taxon>
        <taxon>Bacillati</taxon>
        <taxon>Cyanobacteriota</taxon>
        <taxon>Cyanophyceae</taxon>
        <taxon>Pleurocapsales</taxon>
        <taxon>Hyellaceae</taxon>
        <taxon>Hyella</taxon>
    </lineage>
</organism>
<gene>
    <name evidence="2" type="ORF">H1P_5520001</name>
</gene>
<evidence type="ECO:0000259" key="1">
    <source>
        <dbReference type="Pfam" id="PF13808"/>
    </source>
</evidence>
<proteinExistence type="predicted"/>
<accession>A0A563W0F9</accession>
<keyword evidence="3" id="KW-1185">Reference proteome</keyword>
<name>A0A563W0F9_9CYAN</name>
<evidence type="ECO:0000313" key="3">
    <source>
        <dbReference type="Proteomes" id="UP000320055"/>
    </source>
</evidence>
<dbReference type="Proteomes" id="UP000320055">
    <property type="component" value="Unassembled WGS sequence"/>
</dbReference>
<dbReference type="EMBL" id="CAACVJ010000504">
    <property type="protein sequence ID" value="VEP17125.1"/>
    <property type="molecule type" value="Genomic_DNA"/>
</dbReference>
<dbReference type="AlphaFoldDB" id="A0A563W0F9"/>
<feature type="domain" description="H repeat-associated protein N-terminal" evidence="1">
    <location>
        <begin position="1"/>
        <end position="60"/>
    </location>
</feature>